<dbReference type="EMBL" id="JXSL01000027">
    <property type="protein sequence ID" value="KIL99056.1"/>
    <property type="molecule type" value="Genomic_DNA"/>
</dbReference>
<gene>
    <name evidence="3" type="ORF">CCC_02506</name>
</gene>
<dbReference type="SUPFAM" id="SSF54285">
    <property type="entry name" value="MoaD/ThiS"/>
    <property type="match status" value="1"/>
</dbReference>
<dbReference type="NCBIfam" id="NF002490">
    <property type="entry name" value="PRK01777.1"/>
    <property type="match status" value="1"/>
</dbReference>
<dbReference type="OrthoDB" id="9796575at2"/>
<protein>
    <recommendedName>
        <fullName evidence="2">UPF0125 protein CCC_02506</fullName>
    </recommendedName>
</protein>
<dbReference type="Pfam" id="PF03658">
    <property type="entry name" value="Ub-RnfH"/>
    <property type="match status" value="1"/>
</dbReference>
<dbReference type="PANTHER" id="PTHR37483">
    <property type="entry name" value="UPF0125 PROTEIN RATB"/>
    <property type="match status" value="1"/>
</dbReference>
<accession>A0A0C2V1U3</accession>
<evidence type="ECO:0000256" key="2">
    <source>
        <dbReference type="HAMAP-Rule" id="MF_00460"/>
    </source>
</evidence>
<dbReference type="RefSeq" id="WP_009868234.1">
    <property type="nucleotide sequence ID" value="NZ_JXSL01000027.1"/>
</dbReference>
<name>A0A0C2V1U3_PARME</name>
<proteinExistence type="inferred from homology"/>
<dbReference type="InterPro" id="IPR016155">
    <property type="entry name" value="Mopterin_synth/thiamin_S_b"/>
</dbReference>
<evidence type="ECO:0000256" key="1">
    <source>
        <dbReference type="ARBA" id="ARBA00010645"/>
    </source>
</evidence>
<dbReference type="HAMAP" id="MF_00460">
    <property type="entry name" value="UPF0125_RnfH"/>
    <property type="match status" value="1"/>
</dbReference>
<sequence length="97" mass="10361">MKIGVVYALPARQSWLTIDVPEGTTVKEAIQKSGILNQFPEIDLDTQKVGIFGKSAALDAVVEEGARIEIYRPITVDPKTVKRRAAPEAPAAGGAES</sequence>
<evidence type="ECO:0000313" key="4">
    <source>
        <dbReference type="Proteomes" id="UP000031971"/>
    </source>
</evidence>
<comment type="similarity">
    <text evidence="1 2">Belongs to the UPF0125 (RnfH) family.</text>
</comment>
<dbReference type="Gene3D" id="3.10.20.280">
    <property type="entry name" value="RnfH-like"/>
    <property type="match status" value="1"/>
</dbReference>
<organism evidence="3 4">
    <name type="scientific">Paramagnetospirillum magnetotacticum MS-1</name>
    <dbReference type="NCBI Taxonomy" id="272627"/>
    <lineage>
        <taxon>Bacteria</taxon>
        <taxon>Pseudomonadati</taxon>
        <taxon>Pseudomonadota</taxon>
        <taxon>Alphaproteobacteria</taxon>
        <taxon>Rhodospirillales</taxon>
        <taxon>Magnetospirillaceae</taxon>
        <taxon>Paramagnetospirillum</taxon>
    </lineage>
</organism>
<dbReference type="STRING" id="272627.CCC_02506"/>
<comment type="caution">
    <text evidence="3">The sequence shown here is derived from an EMBL/GenBank/DDBJ whole genome shotgun (WGS) entry which is preliminary data.</text>
</comment>
<reference evidence="3 4" key="1">
    <citation type="submission" date="2015-01" db="EMBL/GenBank/DDBJ databases">
        <title>Genome Sequence of Magnetospirillum magnetotacticum Strain MS-1.</title>
        <authorList>
            <person name="Marinov G.K."/>
            <person name="Smalley M.D."/>
            <person name="DeSalvo G."/>
        </authorList>
    </citation>
    <scope>NUCLEOTIDE SEQUENCE [LARGE SCALE GENOMIC DNA]</scope>
    <source>
        <strain evidence="3 4">MS-1</strain>
    </source>
</reference>
<evidence type="ECO:0000313" key="3">
    <source>
        <dbReference type="EMBL" id="KIL99056.1"/>
    </source>
</evidence>
<dbReference type="InterPro" id="IPR037021">
    <property type="entry name" value="RnfH_sf"/>
</dbReference>
<keyword evidence="4" id="KW-1185">Reference proteome</keyword>
<dbReference type="InterPro" id="IPR005346">
    <property type="entry name" value="RnfH"/>
</dbReference>
<dbReference type="PANTHER" id="PTHR37483:SF1">
    <property type="entry name" value="UPF0125 PROTEIN RATB"/>
    <property type="match status" value="1"/>
</dbReference>
<dbReference type="AlphaFoldDB" id="A0A0C2V1U3"/>
<dbReference type="Proteomes" id="UP000031971">
    <property type="component" value="Unassembled WGS sequence"/>
</dbReference>